<dbReference type="Proteomes" id="UP000054423">
    <property type="component" value="Unassembled WGS sequence"/>
</dbReference>
<feature type="region of interest" description="Disordered" evidence="1">
    <location>
        <begin position="155"/>
        <end position="275"/>
    </location>
</feature>
<sequence>MVRVLKPFSAVIATVLSLGLATADTATVSVLGDATYTIPSSRGEVCKGTGAYPSGTACPLKGDEASDGCSEGVPSYTYGKCVAPKDAQCVLVSDDTWGCAYPEKDTEAPCASTEQSSYGETETPYESAPSASGYGEVTYPAEETYPKEDEVTFPYESTPCPSLPYSDDTEEGYPVEDTPYPTQPHSYGTGEGAYPAETTPYPTHGNSGEEAYPTKDTPCPSLPYTYDTEEAGYPTEATPYPTNAPGYPTEATPYPTNAPSYPTETAQYPTHPPSY</sequence>
<evidence type="ECO:0000256" key="2">
    <source>
        <dbReference type="SAM" id="SignalP"/>
    </source>
</evidence>
<evidence type="ECO:0000313" key="3">
    <source>
        <dbReference type="EMBL" id="ETL89043.1"/>
    </source>
</evidence>
<dbReference type="VEuPathDB" id="FungiDB:PPTG_23419"/>
<name>W2KV66_PHYNI</name>
<accession>W2KV66</accession>
<dbReference type="EMBL" id="KI680604">
    <property type="protein sequence ID" value="ETL89043.1"/>
    <property type="molecule type" value="Genomic_DNA"/>
</dbReference>
<dbReference type="OrthoDB" id="118387at2759"/>
<proteinExistence type="predicted"/>
<gene>
    <name evidence="3" type="ORF">L917_11949</name>
</gene>
<feature type="signal peptide" evidence="2">
    <location>
        <begin position="1"/>
        <end position="23"/>
    </location>
</feature>
<evidence type="ECO:0000256" key="1">
    <source>
        <dbReference type="SAM" id="MobiDB-lite"/>
    </source>
</evidence>
<keyword evidence="2" id="KW-0732">Signal</keyword>
<reference evidence="3" key="1">
    <citation type="submission" date="2013-11" db="EMBL/GenBank/DDBJ databases">
        <title>The Genome Sequence of Phytophthora parasitica CHvinca01.</title>
        <authorList>
            <consortium name="The Broad Institute Genomics Platform"/>
            <person name="Russ C."/>
            <person name="Tyler B."/>
            <person name="Panabieres F."/>
            <person name="Shan W."/>
            <person name="Tripathy S."/>
            <person name="Grunwald N."/>
            <person name="Machado M."/>
            <person name="Johnson C.S."/>
            <person name="Arredondo F."/>
            <person name="Hong C."/>
            <person name="Coffey M."/>
            <person name="Young S.K."/>
            <person name="Zeng Q."/>
            <person name="Gargeya S."/>
            <person name="Fitzgerald M."/>
            <person name="Abouelleil A."/>
            <person name="Alvarado L."/>
            <person name="Chapman S.B."/>
            <person name="Gainer-Dewar J."/>
            <person name="Goldberg J."/>
            <person name="Griggs A."/>
            <person name="Gujja S."/>
            <person name="Hansen M."/>
            <person name="Howarth C."/>
            <person name="Imamovic A."/>
            <person name="Ireland A."/>
            <person name="Larimer J."/>
            <person name="McCowan C."/>
            <person name="Murphy C."/>
            <person name="Pearson M."/>
            <person name="Poon T.W."/>
            <person name="Priest M."/>
            <person name="Roberts A."/>
            <person name="Saif S."/>
            <person name="Shea T."/>
            <person name="Sykes S."/>
            <person name="Wortman J."/>
            <person name="Nusbaum C."/>
            <person name="Birren B."/>
        </authorList>
    </citation>
    <scope>NUCLEOTIDE SEQUENCE [LARGE SCALE GENOMIC DNA]</scope>
    <source>
        <strain evidence="3">CHvinca01</strain>
    </source>
</reference>
<protein>
    <recommendedName>
        <fullName evidence="4">Mucin-like domain-containing protein</fullName>
    </recommendedName>
</protein>
<evidence type="ECO:0008006" key="4">
    <source>
        <dbReference type="Google" id="ProtNLM"/>
    </source>
</evidence>
<feature type="region of interest" description="Disordered" evidence="1">
    <location>
        <begin position="108"/>
        <end position="133"/>
    </location>
</feature>
<feature type="chain" id="PRO_5004820005" description="Mucin-like domain-containing protein" evidence="2">
    <location>
        <begin position="24"/>
        <end position="275"/>
    </location>
</feature>
<feature type="compositionally biased region" description="Polar residues" evidence="1">
    <location>
        <begin position="254"/>
        <end position="268"/>
    </location>
</feature>
<feature type="non-terminal residue" evidence="3">
    <location>
        <position position="275"/>
    </location>
</feature>
<dbReference type="AlphaFoldDB" id="W2KV66"/>
<dbReference type="OMA" id="TYMWQPP"/>
<organism evidence="3">
    <name type="scientific">Phytophthora nicotianae</name>
    <name type="common">Potato buckeye rot agent</name>
    <name type="synonym">Phytophthora parasitica</name>
    <dbReference type="NCBI Taxonomy" id="4792"/>
    <lineage>
        <taxon>Eukaryota</taxon>
        <taxon>Sar</taxon>
        <taxon>Stramenopiles</taxon>
        <taxon>Oomycota</taxon>
        <taxon>Peronosporomycetes</taxon>
        <taxon>Peronosporales</taxon>
        <taxon>Peronosporaceae</taxon>
        <taxon>Phytophthora</taxon>
    </lineage>
</organism>